<dbReference type="RefSeq" id="WP_345971080.1">
    <property type="nucleotide sequence ID" value="NZ_CP147920.1"/>
</dbReference>
<reference evidence="2 3" key="1">
    <citation type="submission" date="2024-03" db="EMBL/GenBank/DDBJ databases">
        <title>Sulfurimonas sp. HSL3-1.</title>
        <authorList>
            <person name="Wang S."/>
        </authorList>
    </citation>
    <scope>NUCLEOTIDE SEQUENCE [LARGE SCALE GENOMIC DNA]</scope>
    <source>
        <strain evidence="2 3">HSL3-1</strain>
    </source>
</reference>
<dbReference type="InterPro" id="IPR036909">
    <property type="entry name" value="Cyt_c-like_dom_sf"/>
</dbReference>
<dbReference type="EMBL" id="CP147920">
    <property type="protein sequence ID" value="XAU15980.1"/>
    <property type="molecule type" value="Genomic_DNA"/>
</dbReference>
<feature type="chain" id="PRO_5046056938" evidence="1">
    <location>
        <begin position="20"/>
        <end position="103"/>
    </location>
</feature>
<evidence type="ECO:0000256" key="1">
    <source>
        <dbReference type="SAM" id="SignalP"/>
    </source>
</evidence>
<dbReference type="Gene3D" id="1.10.760.10">
    <property type="entry name" value="Cytochrome c-like domain"/>
    <property type="match status" value="1"/>
</dbReference>
<gene>
    <name evidence="2" type="ORF">WCY31_04560</name>
</gene>
<organism evidence="2 3">
    <name type="scientific">Sulfurimonas diazotrophicus</name>
    <dbReference type="NCBI Taxonomy" id="3131939"/>
    <lineage>
        <taxon>Bacteria</taxon>
        <taxon>Pseudomonadati</taxon>
        <taxon>Campylobacterota</taxon>
        <taxon>Epsilonproteobacteria</taxon>
        <taxon>Campylobacterales</taxon>
        <taxon>Sulfurimonadaceae</taxon>
        <taxon>Sulfurimonas</taxon>
    </lineage>
</organism>
<feature type="signal peptide" evidence="1">
    <location>
        <begin position="1"/>
        <end position="19"/>
    </location>
</feature>
<evidence type="ECO:0000313" key="3">
    <source>
        <dbReference type="Proteomes" id="UP001447842"/>
    </source>
</evidence>
<dbReference type="SUPFAM" id="SSF46626">
    <property type="entry name" value="Cytochrome c"/>
    <property type="match status" value="1"/>
</dbReference>
<keyword evidence="3" id="KW-1185">Reference proteome</keyword>
<name>A0ABZ3HBS1_9BACT</name>
<sequence length="103" mass="11621">MKKTIFAALLSLGALNLHAALNEDVEVPYVPFEIKMGKHFDLVQANCLTCHSFGYILNQGKQSRTFWKEKVEKMVDAFKAPITKEDQALITDYLAEQYGNGQP</sequence>
<evidence type="ECO:0000313" key="2">
    <source>
        <dbReference type="EMBL" id="XAU15980.1"/>
    </source>
</evidence>
<proteinExistence type="predicted"/>
<accession>A0ABZ3HBS1</accession>
<dbReference type="Proteomes" id="UP001447842">
    <property type="component" value="Chromosome"/>
</dbReference>
<keyword evidence="1" id="KW-0732">Signal</keyword>
<protein>
    <submittedName>
        <fullName evidence="2">Sulfite:cytochrome C oxidoreductase subunit B</fullName>
    </submittedName>
</protein>